<comment type="caution">
    <text evidence="1">The sequence shown here is derived from an EMBL/GenBank/DDBJ whole genome shotgun (WGS) entry which is preliminary data.</text>
</comment>
<dbReference type="AlphaFoldDB" id="A0A5Q3EF99"/>
<dbReference type="Proteomes" id="UP000760494">
    <property type="component" value="Unassembled WGS sequence"/>
</dbReference>
<sequence>MLMISCLVGTLNRKHHLSVARQLHLLFARCNHMSRCSTTPRQAFYMIDWEGYIMNGPYVLRLINYMLVVIHLAYLFQDFPVKAPFAILPVVRPCLMANKPLSPRSARRFSLRSVTFVWISQLYQQALHFMILEALCFVVITRQLGFSDHFINAQTHFLYPMVGLGYNYTH</sequence>
<organism evidence="1 2">
    <name type="scientific">Fusarium fujikuroi</name>
    <name type="common">Bakanae and foot rot disease fungus</name>
    <name type="synonym">Gibberella fujikuroi</name>
    <dbReference type="NCBI Taxonomy" id="5127"/>
    <lineage>
        <taxon>Eukaryota</taxon>
        <taxon>Fungi</taxon>
        <taxon>Dikarya</taxon>
        <taxon>Ascomycota</taxon>
        <taxon>Pezizomycotina</taxon>
        <taxon>Sordariomycetes</taxon>
        <taxon>Hypocreomycetidae</taxon>
        <taxon>Hypocreales</taxon>
        <taxon>Nectriaceae</taxon>
        <taxon>Fusarium</taxon>
        <taxon>Fusarium fujikuroi species complex</taxon>
    </lineage>
</organism>
<evidence type="ECO:0000313" key="1">
    <source>
        <dbReference type="EMBL" id="VTT62938.1"/>
    </source>
</evidence>
<protein>
    <submittedName>
        <fullName evidence="1">Uncharacterized protein</fullName>
    </submittedName>
</protein>
<proteinExistence type="predicted"/>
<gene>
    <name evidence="1" type="ORF">C2S_5109</name>
</gene>
<accession>A0A5Q3EF99</accession>
<evidence type="ECO:0000313" key="2">
    <source>
        <dbReference type="Proteomes" id="UP000760494"/>
    </source>
</evidence>
<dbReference type="EMBL" id="CABFJX010000090">
    <property type="protein sequence ID" value="VTT62938.1"/>
    <property type="molecule type" value="Genomic_DNA"/>
</dbReference>
<reference evidence="1" key="1">
    <citation type="submission" date="2019-05" db="EMBL/GenBank/DDBJ databases">
        <authorList>
            <person name="Piombo E."/>
        </authorList>
    </citation>
    <scope>NUCLEOTIDE SEQUENCE</scope>
    <source>
        <strain evidence="1">C2S</strain>
    </source>
</reference>
<name>A0A5Q3EF99_FUSFU</name>